<reference evidence="2 3" key="1">
    <citation type="journal article" date="2024" name="IMA Fungus">
        <title>IMA Genome - F19 : A genome assembly and annotation guide to empower mycologists, including annotated draft genome sequences of Ceratocystis pirilliformis, Diaporthe australafricana, Fusarium ophioides, Paecilomyces lecythidis, and Sporothrix stenoceras.</title>
        <authorList>
            <person name="Aylward J."/>
            <person name="Wilson A.M."/>
            <person name="Visagie C.M."/>
            <person name="Spraker J."/>
            <person name="Barnes I."/>
            <person name="Buitendag C."/>
            <person name="Ceriani C."/>
            <person name="Del Mar Angel L."/>
            <person name="du Plessis D."/>
            <person name="Fuchs T."/>
            <person name="Gasser K."/>
            <person name="Kramer D."/>
            <person name="Li W."/>
            <person name="Munsamy K."/>
            <person name="Piso A."/>
            <person name="Price J.L."/>
            <person name="Sonnekus B."/>
            <person name="Thomas C."/>
            <person name="van der Nest A."/>
            <person name="van Dijk A."/>
            <person name="van Heerden A."/>
            <person name="van Vuuren N."/>
            <person name="Yilmaz N."/>
            <person name="Duong T.A."/>
            <person name="van der Merwe N.A."/>
            <person name="Wingfield M.J."/>
            <person name="Wingfield B.D."/>
        </authorList>
    </citation>
    <scope>NUCLEOTIDE SEQUENCE [LARGE SCALE GENOMIC DNA]</scope>
    <source>
        <strain evidence="2 3">CMW 18300</strain>
    </source>
</reference>
<feature type="compositionally biased region" description="Pro residues" evidence="1">
    <location>
        <begin position="101"/>
        <end position="128"/>
    </location>
</feature>
<comment type="caution">
    <text evidence="2">The sequence shown here is derived from an EMBL/GenBank/DDBJ whole genome shotgun (WGS) entry which is preliminary data.</text>
</comment>
<evidence type="ECO:0000313" key="3">
    <source>
        <dbReference type="Proteomes" id="UP001583177"/>
    </source>
</evidence>
<dbReference type="Proteomes" id="UP001583177">
    <property type="component" value="Unassembled WGS sequence"/>
</dbReference>
<protein>
    <submittedName>
        <fullName evidence="2">Uncharacterized protein</fullName>
    </submittedName>
</protein>
<feature type="region of interest" description="Disordered" evidence="1">
    <location>
        <begin position="82"/>
        <end position="130"/>
    </location>
</feature>
<gene>
    <name evidence="2" type="ORF">Daus18300_010491</name>
</gene>
<proteinExistence type="predicted"/>
<evidence type="ECO:0000256" key="1">
    <source>
        <dbReference type="SAM" id="MobiDB-lite"/>
    </source>
</evidence>
<dbReference type="EMBL" id="JAWRVE010000116">
    <property type="protein sequence ID" value="KAL1857043.1"/>
    <property type="molecule type" value="Genomic_DNA"/>
</dbReference>
<evidence type="ECO:0000313" key="2">
    <source>
        <dbReference type="EMBL" id="KAL1857043.1"/>
    </source>
</evidence>
<sequence>MKEQARNPENWKELEGLEHIPEIRKRLEEEVDNPELWRKIKEQSLDPAYWREVEEQIQNPDIWKKMEFSAKDPKAWEFLEEQKEARPFDLLPLPPSDVTKPPSPPEPTPSPSPTPTPTPTPPPPPPEPKCLQWRDTLLGKHTLEKVKPGGEPSPHLDCLEDVMHVALRRARHKHTEEASDLQTENITRVLAKFASESKYLNENRHMTDKFGPRWSTAFKKMDGWQQLRFLNWQGVFKANEFLEDDEWMKGHLRPDGHEGAETMDLYYQREFGKYQIAVLEWRFLDGPKPDIEGW</sequence>
<keyword evidence="3" id="KW-1185">Reference proteome</keyword>
<organism evidence="2 3">
    <name type="scientific">Diaporthe australafricana</name>
    <dbReference type="NCBI Taxonomy" id="127596"/>
    <lineage>
        <taxon>Eukaryota</taxon>
        <taxon>Fungi</taxon>
        <taxon>Dikarya</taxon>
        <taxon>Ascomycota</taxon>
        <taxon>Pezizomycotina</taxon>
        <taxon>Sordariomycetes</taxon>
        <taxon>Sordariomycetidae</taxon>
        <taxon>Diaporthales</taxon>
        <taxon>Diaporthaceae</taxon>
        <taxon>Diaporthe</taxon>
    </lineage>
</organism>
<accession>A0ABR3WA48</accession>
<name>A0ABR3WA48_9PEZI</name>